<dbReference type="HAMAP" id="MF_01006">
    <property type="entry name" value="Undec_diphosphatase"/>
    <property type="match status" value="1"/>
</dbReference>
<protein>
    <recommendedName>
        <fullName evidence="4 14">Undecaprenyl-diphosphatase</fullName>
        <ecNumber evidence="3 14">3.6.1.27</ecNumber>
    </recommendedName>
    <alternativeName>
        <fullName evidence="12 14">Bacitracin resistance protein</fullName>
    </alternativeName>
    <alternativeName>
        <fullName evidence="11 14">Undecaprenyl pyrophosphate phosphatase</fullName>
    </alternativeName>
</protein>
<evidence type="ECO:0000256" key="1">
    <source>
        <dbReference type="ARBA" id="ARBA00004651"/>
    </source>
</evidence>
<feature type="transmembrane region" description="Helical" evidence="14">
    <location>
        <begin position="102"/>
        <end position="120"/>
    </location>
</feature>
<dbReference type="GO" id="GO:0008360">
    <property type="term" value="P:regulation of cell shape"/>
    <property type="evidence" value="ECO:0007669"/>
    <property type="project" value="UniProtKB-KW"/>
</dbReference>
<name>A0A1G2TXP0_9BACT</name>
<proteinExistence type="inferred from homology"/>
<evidence type="ECO:0000256" key="13">
    <source>
        <dbReference type="ARBA" id="ARBA00047594"/>
    </source>
</evidence>
<keyword evidence="7 14" id="KW-0378">Hydrolase</keyword>
<accession>A0A1G2TXP0</accession>
<keyword evidence="9 14" id="KW-0472">Membrane</keyword>
<dbReference type="STRING" id="1802758.A3A96_00690"/>
<dbReference type="PANTHER" id="PTHR30622:SF3">
    <property type="entry name" value="UNDECAPRENYL-DIPHOSPHATASE"/>
    <property type="match status" value="1"/>
</dbReference>
<keyword evidence="10 14" id="KW-0046">Antibiotic resistance</keyword>
<evidence type="ECO:0000256" key="3">
    <source>
        <dbReference type="ARBA" id="ARBA00012374"/>
    </source>
</evidence>
<evidence type="ECO:0000256" key="8">
    <source>
        <dbReference type="ARBA" id="ARBA00022989"/>
    </source>
</evidence>
<keyword evidence="8 14" id="KW-1133">Transmembrane helix</keyword>
<dbReference type="NCBIfam" id="TIGR00753">
    <property type="entry name" value="undec_PP_bacA"/>
    <property type="match status" value="1"/>
</dbReference>
<dbReference type="InterPro" id="IPR003824">
    <property type="entry name" value="UppP"/>
</dbReference>
<keyword evidence="14" id="KW-0573">Peptidoglycan synthesis</keyword>
<comment type="catalytic activity">
    <reaction evidence="13 14">
        <text>di-trans,octa-cis-undecaprenyl diphosphate + H2O = di-trans,octa-cis-undecaprenyl phosphate + phosphate + H(+)</text>
        <dbReference type="Rhea" id="RHEA:28094"/>
        <dbReference type="ChEBI" id="CHEBI:15377"/>
        <dbReference type="ChEBI" id="CHEBI:15378"/>
        <dbReference type="ChEBI" id="CHEBI:43474"/>
        <dbReference type="ChEBI" id="CHEBI:58405"/>
        <dbReference type="ChEBI" id="CHEBI:60392"/>
        <dbReference type="EC" id="3.6.1.27"/>
    </reaction>
</comment>
<dbReference type="GO" id="GO:0009252">
    <property type="term" value="P:peptidoglycan biosynthetic process"/>
    <property type="evidence" value="ECO:0007669"/>
    <property type="project" value="UniProtKB-KW"/>
</dbReference>
<keyword evidence="6 14" id="KW-0812">Transmembrane</keyword>
<feature type="transmembrane region" description="Helical" evidence="14">
    <location>
        <begin position="74"/>
        <end position="96"/>
    </location>
</feature>
<evidence type="ECO:0000256" key="12">
    <source>
        <dbReference type="ARBA" id="ARBA00032932"/>
    </source>
</evidence>
<feature type="transmembrane region" description="Helical" evidence="14">
    <location>
        <begin position="208"/>
        <end position="231"/>
    </location>
</feature>
<dbReference type="GO" id="GO:0050380">
    <property type="term" value="F:undecaprenyl-diphosphatase activity"/>
    <property type="evidence" value="ECO:0007669"/>
    <property type="project" value="UniProtKB-UniRule"/>
</dbReference>
<sequence length="256" mass="28514">MDILQSIIFGIVEGITEFLPISSTGHLILLSKLLHIPQNDFTKSFEIIIQLGAISAVIFLYFKTLWNIETIKKLIVAFIPTGVIGLLLYKVVKTYLLGNESIVLWSLFLGGIALVIFEYFHKEERAVVEKNISSISYREAFLIGLFQSIAIIPGVSRSAATIVGGLSLGLRRTTIVEFSFLLAVPTMLAASGLDLIKNYNSFSVDQLGVLSIGFTSSFVVAMGSIVFLLRYIQKHNFIMFGLYRILLPILLWLIIF</sequence>
<dbReference type="GO" id="GO:0005886">
    <property type="term" value="C:plasma membrane"/>
    <property type="evidence" value="ECO:0007669"/>
    <property type="project" value="UniProtKB-SubCell"/>
</dbReference>
<evidence type="ECO:0000256" key="5">
    <source>
        <dbReference type="ARBA" id="ARBA00022475"/>
    </source>
</evidence>
<feature type="transmembrane region" description="Helical" evidence="14">
    <location>
        <begin position="7"/>
        <end position="29"/>
    </location>
</feature>
<evidence type="ECO:0000256" key="9">
    <source>
        <dbReference type="ARBA" id="ARBA00023136"/>
    </source>
</evidence>
<dbReference type="GO" id="GO:0046677">
    <property type="term" value="P:response to antibiotic"/>
    <property type="evidence" value="ECO:0007669"/>
    <property type="project" value="UniProtKB-UniRule"/>
</dbReference>
<feature type="transmembrane region" description="Helical" evidence="14">
    <location>
        <begin position="141"/>
        <end position="166"/>
    </location>
</feature>
<organism evidence="15 16">
    <name type="scientific">Candidatus Zambryskibacteria bacterium RIFCSPLOWO2_01_FULL_39_39</name>
    <dbReference type="NCBI Taxonomy" id="1802758"/>
    <lineage>
        <taxon>Bacteria</taxon>
        <taxon>Candidatus Zambryskiibacteriota</taxon>
    </lineage>
</organism>
<dbReference type="AlphaFoldDB" id="A0A1G2TXP0"/>
<dbReference type="PANTHER" id="PTHR30622">
    <property type="entry name" value="UNDECAPRENYL-DIPHOSPHATASE"/>
    <property type="match status" value="1"/>
</dbReference>
<comment type="miscellaneous">
    <text evidence="14">Bacitracin is thought to be involved in the inhibition of peptidoglycan synthesis by sequestering undecaprenyl diphosphate, thereby reducing the pool of lipid carrier available.</text>
</comment>
<comment type="similarity">
    <text evidence="2 14">Belongs to the UppP family.</text>
</comment>
<evidence type="ECO:0000313" key="16">
    <source>
        <dbReference type="Proteomes" id="UP000177707"/>
    </source>
</evidence>
<evidence type="ECO:0000256" key="7">
    <source>
        <dbReference type="ARBA" id="ARBA00022801"/>
    </source>
</evidence>
<feature type="transmembrane region" description="Helical" evidence="14">
    <location>
        <begin position="237"/>
        <end position="255"/>
    </location>
</feature>
<keyword evidence="14" id="KW-0133">Cell shape</keyword>
<evidence type="ECO:0000256" key="4">
    <source>
        <dbReference type="ARBA" id="ARBA00021581"/>
    </source>
</evidence>
<evidence type="ECO:0000256" key="6">
    <source>
        <dbReference type="ARBA" id="ARBA00022692"/>
    </source>
</evidence>
<keyword evidence="14" id="KW-0961">Cell wall biogenesis/degradation</keyword>
<evidence type="ECO:0000313" key="15">
    <source>
        <dbReference type="EMBL" id="OHB01943.1"/>
    </source>
</evidence>
<dbReference type="EMBL" id="MHWB01000009">
    <property type="protein sequence ID" value="OHB01943.1"/>
    <property type="molecule type" value="Genomic_DNA"/>
</dbReference>
<comment type="subcellular location">
    <subcellularLocation>
        <location evidence="1 14">Cell membrane</location>
        <topology evidence="1 14">Multi-pass membrane protein</topology>
    </subcellularLocation>
</comment>
<evidence type="ECO:0000256" key="11">
    <source>
        <dbReference type="ARBA" id="ARBA00032707"/>
    </source>
</evidence>
<dbReference type="Proteomes" id="UP000177707">
    <property type="component" value="Unassembled WGS sequence"/>
</dbReference>
<evidence type="ECO:0000256" key="14">
    <source>
        <dbReference type="HAMAP-Rule" id="MF_01006"/>
    </source>
</evidence>
<evidence type="ECO:0000256" key="2">
    <source>
        <dbReference type="ARBA" id="ARBA00010621"/>
    </source>
</evidence>
<comment type="caution">
    <text evidence="15">The sequence shown here is derived from an EMBL/GenBank/DDBJ whole genome shotgun (WGS) entry which is preliminary data.</text>
</comment>
<dbReference type="EC" id="3.6.1.27" evidence="3 14"/>
<dbReference type="GO" id="GO:0071555">
    <property type="term" value="P:cell wall organization"/>
    <property type="evidence" value="ECO:0007669"/>
    <property type="project" value="UniProtKB-KW"/>
</dbReference>
<reference evidence="15 16" key="1">
    <citation type="journal article" date="2016" name="Nat. Commun.">
        <title>Thousands of microbial genomes shed light on interconnected biogeochemical processes in an aquifer system.</title>
        <authorList>
            <person name="Anantharaman K."/>
            <person name="Brown C.T."/>
            <person name="Hug L.A."/>
            <person name="Sharon I."/>
            <person name="Castelle C.J."/>
            <person name="Probst A.J."/>
            <person name="Thomas B.C."/>
            <person name="Singh A."/>
            <person name="Wilkins M.J."/>
            <person name="Karaoz U."/>
            <person name="Brodie E.L."/>
            <person name="Williams K.H."/>
            <person name="Hubbard S.S."/>
            <person name="Banfield J.F."/>
        </authorList>
    </citation>
    <scope>NUCLEOTIDE SEQUENCE [LARGE SCALE GENOMIC DNA]</scope>
</reference>
<gene>
    <name evidence="14" type="primary">uppP</name>
    <name evidence="15" type="ORF">A3A96_00690</name>
</gene>
<keyword evidence="5 14" id="KW-1003">Cell membrane</keyword>
<feature type="transmembrane region" description="Helical" evidence="14">
    <location>
        <begin position="41"/>
        <end position="62"/>
    </location>
</feature>
<evidence type="ECO:0000256" key="10">
    <source>
        <dbReference type="ARBA" id="ARBA00023251"/>
    </source>
</evidence>
<comment type="function">
    <text evidence="14">Catalyzes the dephosphorylation of undecaprenyl diphosphate (UPP). Confers resistance to bacitracin.</text>
</comment>
<dbReference type="Pfam" id="PF02673">
    <property type="entry name" value="BacA"/>
    <property type="match status" value="1"/>
</dbReference>